<dbReference type="PANTHER" id="PTHR30580:SF0">
    <property type="entry name" value="PRIMOSOMAL PROTEIN N"/>
    <property type="match status" value="1"/>
</dbReference>
<evidence type="ECO:0000256" key="7">
    <source>
        <dbReference type="ARBA" id="ARBA00022833"/>
    </source>
</evidence>
<feature type="binding site" evidence="12">
    <location>
        <position position="454"/>
    </location>
    <ligand>
        <name>Zn(2+)</name>
        <dbReference type="ChEBI" id="CHEBI:29105"/>
        <label>2</label>
    </ligand>
</feature>
<dbReference type="GO" id="GO:1990077">
    <property type="term" value="C:primosome complex"/>
    <property type="evidence" value="ECO:0007669"/>
    <property type="project" value="UniProtKB-UniRule"/>
</dbReference>
<dbReference type="HAMAP" id="MF_00983">
    <property type="entry name" value="PriA"/>
    <property type="match status" value="1"/>
</dbReference>
<comment type="similarity">
    <text evidence="12">Belongs to the helicase family. PriA subfamily.</text>
</comment>
<dbReference type="Pfam" id="PF00271">
    <property type="entry name" value="Helicase_C"/>
    <property type="match status" value="1"/>
</dbReference>
<dbReference type="GO" id="GO:0006269">
    <property type="term" value="P:DNA replication, synthesis of primer"/>
    <property type="evidence" value="ECO:0007669"/>
    <property type="project" value="UniProtKB-KW"/>
</dbReference>
<feature type="binding site" evidence="12">
    <location>
        <position position="486"/>
    </location>
    <ligand>
        <name>Zn(2+)</name>
        <dbReference type="ChEBI" id="CHEBI:29105"/>
        <label>1</label>
    </ligand>
</feature>
<evidence type="ECO:0000256" key="2">
    <source>
        <dbReference type="ARBA" id="ARBA00022705"/>
    </source>
</evidence>
<keyword evidence="1 12" id="KW-0639">Primosome</keyword>
<feature type="domain" description="Helicase ATP-binding" evidence="13">
    <location>
        <begin position="220"/>
        <end position="386"/>
    </location>
</feature>
<dbReference type="Pfam" id="PF17764">
    <property type="entry name" value="PriA_3primeBD"/>
    <property type="match status" value="1"/>
</dbReference>
<dbReference type="Gene3D" id="3.40.50.300">
    <property type="entry name" value="P-loop containing nucleotide triphosphate hydrolases"/>
    <property type="match status" value="2"/>
</dbReference>
<accession>A0A2W5R6W5</accession>
<dbReference type="FunFam" id="3.40.1440.60:FF:000001">
    <property type="entry name" value="Primosomal protein N"/>
    <property type="match status" value="1"/>
</dbReference>
<evidence type="ECO:0000256" key="10">
    <source>
        <dbReference type="ARBA" id="ARBA00023235"/>
    </source>
</evidence>
<dbReference type="PROSITE" id="PS00028">
    <property type="entry name" value="ZINC_FINGER_C2H2_1"/>
    <property type="match status" value="1"/>
</dbReference>
<dbReference type="GO" id="GO:0006310">
    <property type="term" value="P:DNA recombination"/>
    <property type="evidence" value="ECO:0007669"/>
    <property type="project" value="InterPro"/>
</dbReference>
<dbReference type="InterPro" id="IPR014001">
    <property type="entry name" value="Helicase_ATP-bd"/>
</dbReference>
<comment type="cofactor">
    <cofactor evidence="12">
        <name>Zn(2+)</name>
        <dbReference type="ChEBI" id="CHEBI:29105"/>
    </cofactor>
    <text evidence="12">Binds 2 zinc ions per subunit.</text>
</comment>
<dbReference type="Proteomes" id="UP000249282">
    <property type="component" value="Unassembled WGS sequence"/>
</dbReference>
<comment type="caution">
    <text evidence="15">The sequence shown here is derived from an EMBL/GenBank/DDBJ whole genome shotgun (WGS) entry which is preliminary data.</text>
</comment>
<dbReference type="PANTHER" id="PTHR30580">
    <property type="entry name" value="PRIMOSOMAL PROTEIN N"/>
    <property type="match status" value="1"/>
</dbReference>
<dbReference type="InterPro" id="IPR001650">
    <property type="entry name" value="Helicase_C-like"/>
</dbReference>
<dbReference type="InterPro" id="IPR027417">
    <property type="entry name" value="P-loop_NTPase"/>
</dbReference>
<evidence type="ECO:0000259" key="14">
    <source>
        <dbReference type="PROSITE" id="PS51194"/>
    </source>
</evidence>
<dbReference type="SMART" id="SM00490">
    <property type="entry name" value="HELICc"/>
    <property type="match status" value="1"/>
</dbReference>
<keyword evidence="2 12" id="KW-0235">DNA replication</keyword>
<name>A0A2W5R6W5_ACIJO</name>
<proteinExistence type="inferred from homology"/>
<feature type="binding site" evidence="12">
    <location>
        <position position="476"/>
    </location>
    <ligand>
        <name>Zn(2+)</name>
        <dbReference type="ChEBI" id="CHEBI:29105"/>
        <label>2</label>
    </ligand>
</feature>
<gene>
    <name evidence="12" type="primary">priA</name>
    <name evidence="15" type="ORF">DI542_14130</name>
</gene>
<dbReference type="RefSeq" id="WP_159152969.1">
    <property type="nucleotide sequence ID" value="NZ_JAOCHB010000015.1"/>
</dbReference>
<evidence type="ECO:0000256" key="3">
    <source>
        <dbReference type="ARBA" id="ARBA00022723"/>
    </source>
</evidence>
<dbReference type="GO" id="GO:0043138">
    <property type="term" value="F:3'-5' DNA helicase activity"/>
    <property type="evidence" value="ECO:0007669"/>
    <property type="project" value="UniProtKB-EC"/>
</dbReference>
<evidence type="ECO:0000256" key="8">
    <source>
        <dbReference type="ARBA" id="ARBA00022840"/>
    </source>
</evidence>
<dbReference type="Pfam" id="PF18074">
    <property type="entry name" value="PriA_C"/>
    <property type="match status" value="1"/>
</dbReference>
<keyword evidence="9 12" id="KW-0238">DNA-binding</keyword>
<dbReference type="EC" id="5.6.2.4" evidence="12"/>
<dbReference type="CDD" id="cd17929">
    <property type="entry name" value="DEXHc_priA"/>
    <property type="match status" value="1"/>
</dbReference>
<evidence type="ECO:0000256" key="12">
    <source>
        <dbReference type="HAMAP-Rule" id="MF_00983"/>
    </source>
</evidence>
<dbReference type="InterPro" id="IPR042115">
    <property type="entry name" value="PriA_3primeBD_sf"/>
</dbReference>
<dbReference type="GO" id="GO:0003677">
    <property type="term" value="F:DNA binding"/>
    <property type="evidence" value="ECO:0007669"/>
    <property type="project" value="UniProtKB-UniRule"/>
</dbReference>
<dbReference type="NCBIfam" id="TIGR00595">
    <property type="entry name" value="priA"/>
    <property type="match status" value="1"/>
</dbReference>
<dbReference type="AlphaFoldDB" id="A0A2W5R6W5"/>
<dbReference type="CDD" id="cd18804">
    <property type="entry name" value="SF2_C_priA"/>
    <property type="match status" value="1"/>
</dbReference>
<feature type="binding site" evidence="12">
    <location>
        <position position="489"/>
    </location>
    <ligand>
        <name>Zn(2+)</name>
        <dbReference type="ChEBI" id="CHEBI:29105"/>
        <label>1</label>
    </ligand>
</feature>
<dbReference type="Gene3D" id="3.40.1440.60">
    <property type="entry name" value="PriA, 3(prime) DNA-binding domain"/>
    <property type="match status" value="1"/>
</dbReference>
<reference evidence="15 16" key="1">
    <citation type="submission" date="2017-11" db="EMBL/GenBank/DDBJ databases">
        <title>Infants hospitalized years apart are colonized by the same room-sourced microbial strains.</title>
        <authorList>
            <person name="Brooks B."/>
            <person name="Olm M.R."/>
            <person name="Firek B.A."/>
            <person name="Baker R."/>
            <person name="Thomas B.C."/>
            <person name="Morowitz M.J."/>
            <person name="Banfield J.F."/>
        </authorList>
    </citation>
    <scope>NUCLEOTIDE SEQUENCE [LARGE SCALE GENOMIC DNA]</scope>
    <source>
        <strain evidence="15">S2_003_000_R3_20</strain>
    </source>
</reference>
<feature type="binding site" evidence="12">
    <location>
        <position position="445"/>
    </location>
    <ligand>
        <name>Zn(2+)</name>
        <dbReference type="ChEBI" id="CHEBI:29105"/>
        <label>1</label>
    </ligand>
</feature>
<dbReference type="InterPro" id="IPR013087">
    <property type="entry name" value="Znf_C2H2_type"/>
</dbReference>
<organism evidence="15 16">
    <name type="scientific">Acinetobacter johnsonii</name>
    <dbReference type="NCBI Taxonomy" id="40214"/>
    <lineage>
        <taxon>Bacteria</taxon>
        <taxon>Pseudomonadati</taxon>
        <taxon>Pseudomonadota</taxon>
        <taxon>Gammaproteobacteria</taxon>
        <taxon>Moraxellales</taxon>
        <taxon>Moraxellaceae</taxon>
        <taxon>Acinetobacter</taxon>
    </lineage>
</organism>
<keyword evidence="8 12" id="KW-0067">ATP-binding</keyword>
<evidence type="ECO:0000256" key="4">
    <source>
        <dbReference type="ARBA" id="ARBA00022741"/>
    </source>
</evidence>
<dbReference type="Pfam" id="PF00270">
    <property type="entry name" value="DEAD"/>
    <property type="match status" value="1"/>
</dbReference>
<dbReference type="GO" id="GO:0008270">
    <property type="term" value="F:zinc ion binding"/>
    <property type="evidence" value="ECO:0007669"/>
    <property type="project" value="UniProtKB-UniRule"/>
</dbReference>
<dbReference type="GO" id="GO:0005524">
    <property type="term" value="F:ATP binding"/>
    <property type="evidence" value="ECO:0007669"/>
    <property type="project" value="UniProtKB-UniRule"/>
</dbReference>
<feature type="binding site" evidence="12">
    <location>
        <position position="448"/>
    </location>
    <ligand>
        <name>Zn(2+)</name>
        <dbReference type="ChEBI" id="CHEBI:29105"/>
        <label>1</label>
    </ligand>
</feature>
<keyword evidence="10 12" id="KW-0413">Isomerase</keyword>
<evidence type="ECO:0000313" key="16">
    <source>
        <dbReference type="Proteomes" id="UP000249282"/>
    </source>
</evidence>
<evidence type="ECO:0000313" key="15">
    <source>
        <dbReference type="EMBL" id="PZQ86431.1"/>
    </source>
</evidence>
<protein>
    <recommendedName>
        <fullName evidence="12">Replication restart protein PriA</fullName>
    </recommendedName>
    <alternativeName>
        <fullName evidence="12">ATP-dependent DNA helicase PriA</fullName>
        <ecNumber evidence="12">5.6.2.4</ecNumber>
    </alternativeName>
    <alternativeName>
        <fullName evidence="12">DNA 3'-5' helicase PriA</fullName>
    </alternativeName>
</protein>
<comment type="catalytic activity">
    <reaction evidence="12">
        <text>Couples ATP hydrolysis with the unwinding of duplex DNA by translocating in the 3'-5' direction.</text>
        <dbReference type="EC" id="5.6.2.4"/>
    </reaction>
</comment>
<keyword evidence="7 12" id="KW-0862">Zinc</keyword>
<dbReference type="SUPFAM" id="SSF52540">
    <property type="entry name" value="P-loop containing nucleoside triphosphate hydrolases"/>
    <property type="match status" value="2"/>
</dbReference>
<evidence type="ECO:0000256" key="11">
    <source>
        <dbReference type="ARBA" id="ARBA00048988"/>
    </source>
</evidence>
<dbReference type="GO" id="GO:0006302">
    <property type="term" value="P:double-strand break repair"/>
    <property type="evidence" value="ECO:0007669"/>
    <property type="project" value="InterPro"/>
</dbReference>
<dbReference type="InterPro" id="IPR041222">
    <property type="entry name" value="PriA_3primeBD"/>
</dbReference>
<dbReference type="GO" id="GO:0006270">
    <property type="term" value="P:DNA replication initiation"/>
    <property type="evidence" value="ECO:0007669"/>
    <property type="project" value="TreeGrafter"/>
</dbReference>
<comment type="catalytic activity">
    <reaction evidence="11 12">
        <text>ATP + H2O = ADP + phosphate + H(+)</text>
        <dbReference type="Rhea" id="RHEA:13065"/>
        <dbReference type="ChEBI" id="CHEBI:15377"/>
        <dbReference type="ChEBI" id="CHEBI:15378"/>
        <dbReference type="ChEBI" id="CHEBI:30616"/>
        <dbReference type="ChEBI" id="CHEBI:43474"/>
        <dbReference type="ChEBI" id="CHEBI:456216"/>
        <dbReference type="EC" id="5.6.2.4"/>
    </reaction>
</comment>
<keyword evidence="6 12" id="KW-0347">Helicase</keyword>
<feature type="binding site" evidence="12">
    <location>
        <position position="457"/>
    </location>
    <ligand>
        <name>Zn(2+)</name>
        <dbReference type="ChEBI" id="CHEBI:29105"/>
        <label>2</label>
    </ligand>
</feature>
<keyword evidence="3 12" id="KW-0479">Metal-binding</keyword>
<dbReference type="EMBL" id="QFQJ01000093">
    <property type="protein sequence ID" value="PZQ86431.1"/>
    <property type="molecule type" value="Genomic_DNA"/>
</dbReference>
<comment type="subunit">
    <text evidence="12">Component of the replication restart primosome.</text>
</comment>
<dbReference type="InterPro" id="IPR005259">
    <property type="entry name" value="PriA"/>
</dbReference>
<evidence type="ECO:0000256" key="6">
    <source>
        <dbReference type="ARBA" id="ARBA00022806"/>
    </source>
</evidence>
<keyword evidence="4 12" id="KW-0547">Nucleotide-binding</keyword>
<comment type="function">
    <text evidence="12">Initiates the restart of stalled replication forks, which reloads the replicative helicase on sites other than the origin of replication. Recognizes and binds to abandoned replication forks and remodels them to uncover a helicase loading site. Promotes assembly of the primosome at these replication forks.</text>
</comment>
<evidence type="ECO:0000259" key="13">
    <source>
        <dbReference type="PROSITE" id="PS51192"/>
    </source>
</evidence>
<dbReference type="GO" id="GO:0016887">
    <property type="term" value="F:ATP hydrolysis activity"/>
    <property type="evidence" value="ECO:0007669"/>
    <property type="project" value="RHEA"/>
</dbReference>
<dbReference type="InterPro" id="IPR041236">
    <property type="entry name" value="PriA_C"/>
</dbReference>
<dbReference type="SMART" id="SM00487">
    <property type="entry name" value="DEXDc"/>
    <property type="match status" value="1"/>
</dbReference>
<dbReference type="NCBIfam" id="NF004067">
    <property type="entry name" value="PRK05580.1-4"/>
    <property type="match status" value="1"/>
</dbReference>
<dbReference type="InterPro" id="IPR011545">
    <property type="entry name" value="DEAD/DEAH_box_helicase_dom"/>
</dbReference>
<keyword evidence="5 12" id="KW-0378">Hydrolase</keyword>
<dbReference type="FunFam" id="3.40.50.300:FF:000489">
    <property type="entry name" value="Primosome assembly protein PriA"/>
    <property type="match status" value="1"/>
</dbReference>
<evidence type="ECO:0000256" key="9">
    <source>
        <dbReference type="ARBA" id="ARBA00023125"/>
    </source>
</evidence>
<sequence>MPENTLSTTPSYRIRVAVPVYLYDCFDYSLTAEQYHQAEVGARVAVSFGRQNVVGVIVEKLTDEKPLDLGFKLKAITELLDDSAILDAKVLSLLTWSAQYYQFPIGEVMHAALPSFLRQGKPYNLLARMWKLIDDHAEDKLKRSEKQQDAYKILKLHPTGTSENILNLAGIETATLKALEKKQITQCILEAQDFKPQTMTLAQMPLTPNDEQKRAIQNILKARHSYHAFLLDGLTGSGKTEVYLQVMQEVLKQGKQVLVLVPEIGLTPQTVSRFQSRFHCHIALLHSGLNDSKRLQAWQSAQAGKASIVIGTRSAIYTPLPHLGLIVLDEEHDLSFKQQEGFRYHARDVALYRAHLENCPIILGSATPSIDSYALVEQGKMTRLELDQRAGVAVMPKMHVIDLKVAQKQNGISQQLIHEVQKRLDKKEQVLIFLNRRGYAPVLICESCGWQAKCPHCDANFTVHRQPYQHLHCHHCGTIHRMPEHCPQCQHSELKPIGLGTAKVEENLQELFPNFDVIRVDRDSTSRVGSWQKIYNKIQKSEPIILLGTQMLAKGHHFPYVTLVAILDIDSGLLSVDFRATERTAQLIIQVAGRAGRGEKKGEVYLQTLRPDHPLLNTLLESGYRSFAKQTLKERKAAWMPPYRYAALLRCESKDQELNQSFLQEHAQALRQASENSIDIWGPIPAPMERKAGRYQAHMVLLSKDRARMHFYIHQWWQNVWHNKPHGMKLSLDIDPQELS</sequence>
<evidence type="ECO:0000256" key="1">
    <source>
        <dbReference type="ARBA" id="ARBA00022515"/>
    </source>
</evidence>
<dbReference type="PROSITE" id="PS51194">
    <property type="entry name" value="HELICASE_CTER"/>
    <property type="match status" value="1"/>
</dbReference>
<feature type="domain" description="Helicase C-terminal" evidence="14">
    <location>
        <begin position="466"/>
        <end position="640"/>
    </location>
</feature>
<feature type="binding site" evidence="12">
    <location>
        <position position="473"/>
    </location>
    <ligand>
        <name>Zn(2+)</name>
        <dbReference type="ChEBI" id="CHEBI:29105"/>
        <label>2</label>
    </ligand>
</feature>
<evidence type="ECO:0000256" key="5">
    <source>
        <dbReference type="ARBA" id="ARBA00022801"/>
    </source>
</evidence>
<dbReference type="PROSITE" id="PS51192">
    <property type="entry name" value="HELICASE_ATP_BIND_1"/>
    <property type="match status" value="1"/>
</dbReference>